<evidence type="ECO:0000313" key="3">
    <source>
        <dbReference type="Proteomes" id="UP000694924"/>
    </source>
</evidence>
<feature type="transmembrane region" description="Helical" evidence="1">
    <location>
        <begin position="604"/>
        <end position="623"/>
    </location>
</feature>
<sequence>MLTNTEILNSTQCRNDLIQFREAVDRQLIWSLKVIDASGEPTSGFVYGNNYWLGNKGQCEDAGNRNPFMLSEEILQNNSKYRHIEYEFPPFEVKFFVANFRHNSTLQYHIAVPDEDLIILGMCLPASCSKEQLSILLEVLLKNRTLFKGELYSADFTLVEVRDLIVDHRWLFSGTFITMTVIVVLTFLLMIIGTGYDVLIYQKRFKKDDNYLQVQENDNSLHIDSTQTLDDNDNDQMKTLKSSSFFCKIFQAFSVYSNSKRIFQMESDNTNVSIIHGLRFLSMVWIIVNHTVLYSRTYYDNKPFVIRRSEGFAEQLSFNGFIAVDTFLCFGGFLVSYLHLKKEMDKSIRKPYNYLNIIKLYFLTLLKRFIRLTPTYMIFIGLLQINTTWYSKTSLFSITERNHENCQKYWWRNLLYIQNFFSFQDMCISWSWYLAADMQLYVVSIFLLFLSSIFFKVAASLLGLLFTSSIILTGVLAYIYDWTPALDKQISTQRIMYYSPWVRIGPYFVGVITAYIVVKLNKKLHWNKKTILLFWILSILCNLLVLFGIYPNRMSGLTAAVYAALSRTVWAIGIAWIIIACSTNNGGIVNHILSWKGWTPFSKLTYAAYLLNPFLIISFTLLSKTSVHFDPPVNAISGLGYVVLTYICSYVASLMFEMPYTFLLRELMDKRR</sequence>
<accession>A0ABM1IVL3</accession>
<feature type="transmembrane region" description="Helical" evidence="1">
    <location>
        <begin position="280"/>
        <end position="299"/>
    </location>
</feature>
<feature type="transmembrane region" description="Helical" evidence="1">
    <location>
        <begin position="319"/>
        <end position="340"/>
    </location>
</feature>
<proteinExistence type="predicted"/>
<keyword evidence="3" id="KW-1185">Reference proteome</keyword>
<keyword evidence="1" id="KW-0812">Transmembrane</keyword>
<dbReference type="SMART" id="SM00703">
    <property type="entry name" value="NRF"/>
    <property type="match status" value="1"/>
</dbReference>
<dbReference type="InterPro" id="IPR006621">
    <property type="entry name" value="Nose-resist-to-fluoxetine_N"/>
</dbReference>
<dbReference type="InterPro" id="IPR002656">
    <property type="entry name" value="Acyl_transf_3_dom"/>
</dbReference>
<feature type="transmembrane region" description="Helical" evidence="1">
    <location>
        <begin position="170"/>
        <end position="196"/>
    </location>
</feature>
<evidence type="ECO:0000313" key="4">
    <source>
        <dbReference type="RefSeq" id="XP_015184250.1"/>
    </source>
</evidence>
<dbReference type="InterPro" id="IPR052728">
    <property type="entry name" value="O2_lipid_transport_reg"/>
</dbReference>
<dbReference type="Proteomes" id="UP000694924">
    <property type="component" value="Unplaced"/>
</dbReference>
<keyword evidence="1" id="KW-1133">Transmembrane helix</keyword>
<dbReference type="RefSeq" id="XP_015184250.1">
    <property type="nucleotide sequence ID" value="XM_015328764.1"/>
</dbReference>
<feature type="transmembrane region" description="Helical" evidence="1">
    <location>
        <begin position="500"/>
        <end position="518"/>
    </location>
</feature>
<gene>
    <name evidence="4" type="primary">LOC107070500</name>
</gene>
<feature type="transmembrane region" description="Helical" evidence="1">
    <location>
        <begin position="462"/>
        <end position="480"/>
    </location>
</feature>
<organism evidence="3 4">
    <name type="scientific">Polistes dominula</name>
    <name type="common">European paper wasp</name>
    <name type="synonym">Vespa dominula</name>
    <dbReference type="NCBI Taxonomy" id="743375"/>
    <lineage>
        <taxon>Eukaryota</taxon>
        <taxon>Metazoa</taxon>
        <taxon>Ecdysozoa</taxon>
        <taxon>Arthropoda</taxon>
        <taxon>Hexapoda</taxon>
        <taxon>Insecta</taxon>
        <taxon>Pterygota</taxon>
        <taxon>Neoptera</taxon>
        <taxon>Endopterygota</taxon>
        <taxon>Hymenoptera</taxon>
        <taxon>Apocrita</taxon>
        <taxon>Aculeata</taxon>
        <taxon>Vespoidea</taxon>
        <taxon>Vespidae</taxon>
        <taxon>Polistinae</taxon>
        <taxon>Polistini</taxon>
        <taxon>Polistes</taxon>
    </lineage>
</organism>
<keyword evidence="1" id="KW-0472">Membrane</keyword>
<feature type="transmembrane region" description="Helical" evidence="1">
    <location>
        <begin position="438"/>
        <end position="455"/>
    </location>
</feature>
<dbReference type="PANTHER" id="PTHR11161:SF72">
    <property type="entry name" value="FI21449P1"/>
    <property type="match status" value="1"/>
</dbReference>
<evidence type="ECO:0000259" key="2">
    <source>
        <dbReference type="SMART" id="SM00703"/>
    </source>
</evidence>
<feature type="transmembrane region" description="Helical" evidence="1">
    <location>
        <begin position="570"/>
        <end position="592"/>
    </location>
</feature>
<dbReference type="GeneID" id="107070500"/>
<dbReference type="Pfam" id="PF01757">
    <property type="entry name" value="Acyl_transf_3"/>
    <property type="match status" value="1"/>
</dbReference>
<feature type="transmembrane region" description="Helical" evidence="1">
    <location>
        <begin position="530"/>
        <end position="550"/>
    </location>
</feature>
<dbReference type="PANTHER" id="PTHR11161">
    <property type="entry name" value="O-ACYLTRANSFERASE"/>
    <property type="match status" value="1"/>
</dbReference>
<dbReference type="Pfam" id="PF20146">
    <property type="entry name" value="NRF"/>
    <property type="match status" value="1"/>
</dbReference>
<reference evidence="4" key="1">
    <citation type="submission" date="2025-08" db="UniProtKB">
        <authorList>
            <consortium name="RefSeq"/>
        </authorList>
    </citation>
    <scope>IDENTIFICATION</scope>
    <source>
        <tissue evidence="4">Whole body</tissue>
    </source>
</reference>
<protein>
    <submittedName>
        <fullName evidence="4">Nose resistant to fluoxetine protein 6-like</fullName>
    </submittedName>
</protein>
<feature type="domain" description="Nose resistant-to-fluoxetine protein N-terminal" evidence="2">
    <location>
        <begin position="10"/>
        <end position="165"/>
    </location>
</feature>
<feature type="transmembrane region" description="Helical" evidence="1">
    <location>
        <begin position="643"/>
        <end position="663"/>
    </location>
</feature>
<evidence type="ECO:0000256" key="1">
    <source>
        <dbReference type="SAM" id="Phobius"/>
    </source>
</evidence>
<feature type="transmembrane region" description="Helical" evidence="1">
    <location>
        <begin position="376"/>
        <end position="393"/>
    </location>
</feature>
<name>A0ABM1IVL3_POLDO</name>